<proteinExistence type="predicted"/>
<dbReference type="OrthoDB" id="2734473at2"/>
<evidence type="ECO:0000256" key="1">
    <source>
        <dbReference type="SAM" id="Phobius"/>
    </source>
</evidence>
<keyword evidence="1" id="KW-0472">Membrane</keyword>
<dbReference type="AlphaFoldDB" id="A0A4Y6UTZ1"/>
<dbReference type="EMBL" id="CP041217">
    <property type="protein sequence ID" value="QDH21152.1"/>
    <property type="molecule type" value="Genomic_DNA"/>
</dbReference>
<feature type="transmembrane region" description="Helical" evidence="1">
    <location>
        <begin position="183"/>
        <end position="204"/>
    </location>
</feature>
<feature type="transmembrane region" description="Helical" evidence="1">
    <location>
        <begin position="324"/>
        <end position="350"/>
    </location>
</feature>
<dbReference type="Proteomes" id="UP000316968">
    <property type="component" value="Chromosome"/>
</dbReference>
<feature type="transmembrane region" description="Helical" evidence="1">
    <location>
        <begin position="155"/>
        <end position="177"/>
    </location>
</feature>
<feature type="transmembrane region" description="Helical" evidence="1">
    <location>
        <begin position="94"/>
        <end position="114"/>
    </location>
</feature>
<dbReference type="KEGG" id="saca:FFV09_09990"/>
<evidence type="ECO:0000313" key="2">
    <source>
        <dbReference type="EMBL" id="QDH21152.1"/>
    </source>
</evidence>
<feature type="transmembrane region" description="Helical" evidence="1">
    <location>
        <begin position="224"/>
        <end position="242"/>
    </location>
</feature>
<feature type="transmembrane region" description="Helical" evidence="1">
    <location>
        <begin position="248"/>
        <end position="271"/>
    </location>
</feature>
<dbReference type="RefSeq" id="WP_141447699.1">
    <property type="nucleotide sequence ID" value="NZ_CP041217.1"/>
</dbReference>
<keyword evidence="1" id="KW-1133">Transmembrane helix</keyword>
<accession>A0A4Y6UTZ1</accession>
<protein>
    <submittedName>
        <fullName evidence="2">Uncharacterized protein</fullName>
    </submittedName>
</protein>
<sequence length="360" mass="39170">MLIILFGIGLLLACVLAWTVRMPEIPTASAASVMACAIFTQGVVIHFAGKGSIGAQIAAGLTLLLWLGLLAAYLGSVRDRSFRSRHWDEPVGRFAIGTWVAGTSSALTAAHVNFPELHPVLVPLGILNAGLLIFYLFAASLAAGEIAGQWRNLKLHGVILLTAVAIQSVSLMLHELFGAKEYMVYRVLVLLGILFYLAAAALLVLRYARKDWTLADDWPETNCILYGAVAITGAAALKSSVFPDGVLLGIWIFALLLLLLVESAEIVRGVLRVRQYGWAEGIGVYAPAQWSRLFTLGMFYFFTQQGGRLFPENAQHGLSVLREWILVGGAWMLSVLFFAEVVLWAFRLVINSSAPGKQVR</sequence>
<feature type="transmembrane region" description="Helical" evidence="1">
    <location>
        <begin position="120"/>
        <end position="143"/>
    </location>
</feature>
<organism evidence="2 3">
    <name type="scientific">Saccharibacillus brassicae</name>
    <dbReference type="NCBI Taxonomy" id="2583377"/>
    <lineage>
        <taxon>Bacteria</taxon>
        <taxon>Bacillati</taxon>
        <taxon>Bacillota</taxon>
        <taxon>Bacilli</taxon>
        <taxon>Bacillales</taxon>
        <taxon>Paenibacillaceae</taxon>
        <taxon>Saccharibacillus</taxon>
    </lineage>
</organism>
<reference evidence="2 3" key="1">
    <citation type="submission" date="2019-06" db="EMBL/GenBank/DDBJ databases">
        <title>Saccharibacillus brassicae sp. nov., an endophytic bacterium isolated from Chinese cabbage seeds (Brassica pekinensis).</title>
        <authorList>
            <person name="Jiang L."/>
            <person name="Lee J."/>
            <person name="Kim S.W."/>
        </authorList>
    </citation>
    <scope>NUCLEOTIDE SEQUENCE [LARGE SCALE GENOMIC DNA]</scope>
    <source>
        <strain evidence="3">KCTC 43072 / ATSA2</strain>
    </source>
</reference>
<keyword evidence="3" id="KW-1185">Reference proteome</keyword>
<feature type="transmembrane region" description="Helical" evidence="1">
    <location>
        <begin position="53"/>
        <end position="74"/>
    </location>
</feature>
<keyword evidence="1" id="KW-0812">Transmembrane</keyword>
<gene>
    <name evidence="2" type="ORF">FFV09_09990</name>
</gene>
<feature type="transmembrane region" description="Helical" evidence="1">
    <location>
        <begin position="283"/>
        <end position="304"/>
    </location>
</feature>
<name>A0A4Y6UTZ1_SACBS</name>
<evidence type="ECO:0000313" key="3">
    <source>
        <dbReference type="Proteomes" id="UP000316968"/>
    </source>
</evidence>